<dbReference type="AlphaFoldDB" id="A0ABD3G747"/>
<sequence length="105" mass="11819">MINSTQTGRQFLFPAGSTYVKNMDHIEPAIAFAPRPESGAVLPAGLHWAEFHSLKVEIGVTQRWAQLNSKAGEWRRFTGVRIVHPHLTRTIFPQLSTVLRGKRSI</sequence>
<organism evidence="1 2">
    <name type="scientific">Phytophthora oleae</name>
    <dbReference type="NCBI Taxonomy" id="2107226"/>
    <lineage>
        <taxon>Eukaryota</taxon>
        <taxon>Sar</taxon>
        <taxon>Stramenopiles</taxon>
        <taxon>Oomycota</taxon>
        <taxon>Peronosporomycetes</taxon>
        <taxon>Peronosporales</taxon>
        <taxon>Peronosporaceae</taxon>
        <taxon>Phytophthora</taxon>
    </lineage>
</organism>
<proteinExistence type="predicted"/>
<gene>
    <name evidence="1" type="ORF">V7S43_000444</name>
</gene>
<keyword evidence="2" id="KW-1185">Reference proteome</keyword>
<evidence type="ECO:0000313" key="2">
    <source>
        <dbReference type="Proteomes" id="UP001632037"/>
    </source>
</evidence>
<protein>
    <submittedName>
        <fullName evidence="1">Uncharacterized protein</fullName>
    </submittedName>
</protein>
<accession>A0ABD3G747</accession>
<dbReference type="EMBL" id="JBIMZQ010000001">
    <property type="protein sequence ID" value="KAL3674496.1"/>
    <property type="molecule type" value="Genomic_DNA"/>
</dbReference>
<name>A0ABD3G747_9STRA</name>
<comment type="caution">
    <text evidence="1">The sequence shown here is derived from an EMBL/GenBank/DDBJ whole genome shotgun (WGS) entry which is preliminary data.</text>
</comment>
<dbReference type="Proteomes" id="UP001632037">
    <property type="component" value="Unassembled WGS sequence"/>
</dbReference>
<reference evidence="1 2" key="1">
    <citation type="submission" date="2024-09" db="EMBL/GenBank/DDBJ databases">
        <title>Genome sequencing and assembly of Phytophthora oleae, isolate VK10A, causative agent of rot of olive drupes.</title>
        <authorList>
            <person name="Conti Taguali S."/>
            <person name="Riolo M."/>
            <person name="La Spada F."/>
            <person name="Cacciola S.O."/>
            <person name="Dionisio G."/>
        </authorList>
    </citation>
    <scope>NUCLEOTIDE SEQUENCE [LARGE SCALE GENOMIC DNA]</scope>
    <source>
        <strain evidence="1 2">VK10A</strain>
    </source>
</reference>
<evidence type="ECO:0000313" key="1">
    <source>
        <dbReference type="EMBL" id="KAL3674496.1"/>
    </source>
</evidence>